<feature type="domain" description="Major facilitator superfamily (MFS) profile" evidence="8">
    <location>
        <begin position="48"/>
        <end position="534"/>
    </location>
</feature>
<dbReference type="EMBL" id="JBBPEH010000008">
    <property type="protein sequence ID" value="KAK7534855.1"/>
    <property type="molecule type" value="Genomic_DNA"/>
</dbReference>
<gene>
    <name evidence="9" type="ORF">J3D65DRAFT_426150</name>
</gene>
<evidence type="ECO:0000313" key="9">
    <source>
        <dbReference type="EMBL" id="KAK7534855.1"/>
    </source>
</evidence>
<comment type="caution">
    <text evidence="9">The sequence shown here is derived from an EMBL/GenBank/DDBJ whole genome shotgun (WGS) entry which is preliminary data.</text>
</comment>
<accession>A0ABR1LLP9</accession>
<feature type="transmembrane region" description="Helical" evidence="7">
    <location>
        <begin position="267"/>
        <end position="286"/>
    </location>
</feature>
<name>A0ABR1LLP9_9PEZI</name>
<proteinExistence type="predicted"/>
<dbReference type="InterPro" id="IPR020846">
    <property type="entry name" value="MFS_dom"/>
</dbReference>
<evidence type="ECO:0000256" key="5">
    <source>
        <dbReference type="ARBA" id="ARBA00023136"/>
    </source>
</evidence>
<evidence type="ECO:0000256" key="4">
    <source>
        <dbReference type="ARBA" id="ARBA00022989"/>
    </source>
</evidence>
<dbReference type="InterPro" id="IPR036259">
    <property type="entry name" value="MFS_trans_sf"/>
</dbReference>
<comment type="subcellular location">
    <subcellularLocation>
        <location evidence="1">Endomembrane system</location>
        <topology evidence="1">Multi-pass membrane protein</topology>
    </subcellularLocation>
</comment>
<feature type="transmembrane region" description="Helical" evidence="7">
    <location>
        <begin position="345"/>
        <end position="363"/>
    </location>
</feature>
<feature type="transmembrane region" description="Helical" evidence="7">
    <location>
        <begin position="236"/>
        <end position="255"/>
    </location>
</feature>
<dbReference type="InterPro" id="IPR011701">
    <property type="entry name" value="MFS"/>
</dbReference>
<dbReference type="Gene3D" id="1.20.1250.20">
    <property type="entry name" value="MFS general substrate transporter like domains"/>
    <property type="match status" value="2"/>
</dbReference>
<keyword evidence="5 7" id="KW-0472">Membrane</keyword>
<feature type="transmembrane region" description="Helical" evidence="7">
    <location>
        <begin position="82"/>
        <end position="100"/>
    </location>
</feature>
<feature type="transmembrane region" description="Helical" evidence="7">
    <location>
        <begin position="370"/>
        <end position="391"/>
    </location>
</feature>
<feature type="transmembrane region" description="Helical" evidence="7">
    <location>
        <begin position="397"/>
        <end position="427"/>
    </location>
</feature>
<feature type="transmembrane region" description="Helical" evidence="7">
    <location>
        <begin position="511"/>
        <end position="529"/>
    </location>
</feature>
<dbReference type="PANTHER" id="PTHR23501">
    <property type="entry name" value="MAJOR FACILITATOR SUPERFAMILY"/>
    <property type="match status" value="1"/>
</dbReference>
<evidence type="ECO:0000256" key="1">
    <source>
        <dbReference type="ARBA" id="ARBA00004127"/>
    </source>
</evidence>
<keyword evidence="3 7" id="KW-0812">Transmembrane</keyword>
<dbReference type="GeneID" id="92029053"/>
<feature type="transmembrane region" description="Helical" evidence="7">
    <location>
        <begin position="439"/>
        <end position="461"/>
    </location>
</feature>
<keyword evidence="2" id="KW-0813">Transport</keyword>
<evidence type="ECO:0000256" key="3">
    <source>
        <dbReference type="ARBA" id="ARBA00022692"/>
    </source>
</evidence>
<dbReference type="Proteomes" id="UP001360953">
    <property type="component" value="Unassembled WGS sequence"/>
</dbReference>
<evidence type="ECO:0000256" key="2">
    <source>
        <dbReference type="ARBA" id="ARBA00022448"/>
    </source>
</evidence>
<feature type="transmembrane region" description="Helical" evidence="7">
    <location>
        <begin position="199"/>
        <end position="224"/>
    </location>
</feature>
<dbReference type="PANTHER" id="PTHR23501:SF191">
    <property type="entry name" value="VACUOLAR BASIC AMINO ACID TRANSPORTER 4"/>
    <property type="match status" value="1"/>
</dbReference>
<sequence>MAEPTAASERSPLLENGNIGGAEQHRVVAEDDSPPLPEEPSTAKLLLILSSIWVGVFLAALDSTIIATLSSPISDSFNSFTLFSWLASAYLIANAALQPLSGRLTDIFSRRTGLVISNVFFAAGNLICGLAKSEGTIILGRVVAGMGGGGLTAISTFVTTDLVPLRRRGLWQGFGNLCFGLGSGLGGVFGGWINDALSWRWAFLIQVPFVVLSGLLVFFTVKIPVKEENAARVRRVDFLGSITLVTSLVLLLLGLNSAGNIVPWTHPLVLVSLSLFVVFLVAFLVVEDRLASEPIIPVRLLLHRTVWAACLTNWFTTMSVFALLFYGPIYLQILGLSAAQAGVRLIPWSIGAAVGSVGVGLVTKATGKYWWLNAGMDSTMVLAFGMVAGTFDLQMRAWPPFVCFSLVGLGYGGMLTVTLLALISAVDHAHQAVITSASYAFRSTGSTIGITIASAVFQNILKRDLWQRFGDRDDADKYIKAIRDSVGSLKRLPPDWRQGALESYMTALTGVWWTIFGIAVLGALCSLAMREHRLHKKLDRTEEDNE</sequence>
<evidence type="ECO:0000256" key="6">
    <source>
        <dbReference type="SAM" id="MobiDB-lite"/>
    </source>
</evidence>
<keyword evidence="10" id="KW-1185">Reference proteome</keyword>
<feature type="transmembrane region" description="Helical" evidence="7">
    <location>
        <begin position="45"/>
        <end position="70"/>
    </location>
</feature>
<feature type="transmembrane region" description="Helical" evidence="7">
    <location>
        <begin position="170"/>
        <end position="193"/>
    </location>
</feature>
<protein>
    <submittedName>
        <fullName evidence="9">Major facilitator superfamily domain-containing protein</fullName>
    </submittedName>
</protein>
<organism evidence="9 10">
    <name type="scientific">Phyllosticta citribraziliensis</name>
    <dbReference type="NCBI Taxonomy" id="989973"/>
    <lineage>
        <taxon>Eukaryota</taxon>
        <taxon>Fungi</taxon>
        <taxon>Dikarya</taxon>
        <taxon>Ascomycota</taxon>
        <taxon>Pezizomycotina</taxon>
        <taxon>Dothideomycetes</taxon>
        <taxon>Dothideomycetes incertae sedis</taxon>
        <taxon>Botryosphaeriales</taxon>
        <taxon>Phyllostictaceae</taxon>
        <taxon>Phyllosticta</taxon>
    </lineage>
</organism>
<feature type="transmembrane region" description="Helical" evidence="7">
    <location>
        <begin position="306"/>
        <end position="325"/>
    </location>
</feature>
<dbReference type="PROSITE" id="PS50850">
    <property type="entry name" value="MFS"/>
    <property type="match status" value="1"/>
</dbReference>
<feature type="transmembrane region" description="Helical" evidence="7">
    <location>
        <begin position="112"/>
        <end position="132"/>
    </location>
</feature>
<feature type="transmembrane region" description="Helical" evidence="7">
    <location>
        <begin position="138"/>
        <end position="158"/>
    </location>
</feature>
<keyword evidence="4 7" id="KW-1133">Transmembrane helix</keyword>
<dbReference type="SUPFAM" id="SSF103473">
    <property type="entry name" value="MFS general substrate transporter"/>
    <property type="match status" value="1"/>
</dbReference>
<evidence type="ECO:0000313" key="10">
    <source>
        <dbReference type="Proteomes" id="UP001360953"/>
    </source>
</evidence>
<dbReference type="Pfam" id="PF07690">
    <property type="entry name" value="MFS_1"/>
    <property type="match status" value="1"/>
</dbReference>
<dbReference type="RefSeq" id="XP_066653580.1">
    <property type="nucleotide sequence ID" value="XM_066796147.1"/>
</dbReference>
<evidence type="ECO:0000256" key="7">
    <source>
        <dbReference type="SAM" id="Phobius"/>
    </source>
</evidence>
<evidence type="ECO:0000259" key="8">
    <source>
        <dbReference type="PROSITE" id="PS50850"/>
    </source>
</evidence>
<feature type="region of interest" description="Disordered" evidence="6">
    <location>
        <begin position="1"/>
        <end position="36"/>
    </location>
</feature>
<reference evidence="9 10" key="1">
    <citation type="submission" date="2024-04" db="EMBL/GenBank/DDBJ databases">
        <title>Phyllosticta paracitricarpa is synonymous to the EU quarantine fungus P. citricarpa based on phylogenomic analyses.</title>
        <authorList>
            <consortium name="Lawrence Berkeley National Laboratory"/>
            <person name="Van ingen-buijs V.A."/>
            <person name="Van westerhoven A.C."/>
            <person name="Haridas S."/>
            <person name="Skiadas P."/>
            <person name="Martin F."/>
            <person name="Groenewald J.Z."/>
            <person name="Crous P.W."/>
            <person name="Seidl M.F."/>
        </authorList>
    </citation>
    <scope>NUCLEOTIDE SEQUENCE [LARGE SCALE GENOMIC DNA]</scope>
    <source>
        <strain evidence="9 10">CPC 17464</strain>
    </source>
</reference>